<dbReference type="Pfam" id="PF00642">
    <property type="entry name" value="zf-CCCH"/>
    <property type="match status" value="1"/>
</dbReference>
<evidence type="ECO:0000259" key="8">
    <source>
        <dbReference type="PROSITE" id="PS50102"/>
    </source>
</evidence>
<feature type="region of interest" description="Disordered" evidence="7">
    <location>
        <begin position="154"/>
        <end position="490"/>
    </location>
</feature>
<evidence type="ECO:0000256" key="1">
    <source>
        <dbReference type="ARBA" id="ARBA00022723"/>
    </source>
</evidence>
<dbReference type="GO" id="GO:0003723">
    <property type="term" value="F:RNA binding"/>
    <property type="evidence" value="ECO:0007669"/>
    <property type="project" value="UniProtKB-UniRule"/>
</dbReference>
<keyword evidence="1 6" id="KW-0479">Metal-binding</keyword>
<dbReference type="PROSITE" id="PS50103">
    <property type="entry name" value="ZF_C3H1"/>
    <property type="match status" value="1"/>
</dbReference>
<evidence type="ECO:0000256" key="3">
    <source>
        <dbReference type="ARBA" id="ARBA00022833"/>
    </source>
</evidence>
<dbReference type="AlphaFoldDB" id="A0A835DBR2"/>
<dbReference type="SUPFAM" id="SSF54928">
    <property type="entry name" value="RNA-binding domain, RBD"/>
    <property type="match status" value="1"/>
</dbReference>
<gene>
    <name evidence="10" type="ORF">HHK36_016219</name>
</gene>
<feature type="compositionally biased region" description="Basic and acidic residues" evidence="7">
    <location>
        <begin position="207"/>
        <end position="225"/>
    </location>
</feature>
<dbReference type="InterPro" id="IPR000504">
    <property type="entry name" value="RRM_dom"/>
</dbReference>
<sequence>MNPLTLVKRIQNINSKEAALGISEDASWHAKYKESAYVFVGGIPFDLTEGDLLAVFSQCGEIVDVNLVRDKGTGKSKGFAFIAYEDQRSTTLAVDNLNGAQILGRIIRVDHVSNYKKKEEEDEEKEQQKREARGVCRAFQKGECNRGASCKFSHDEQRNANTGWGPKDSSWDHDKYEGPSKRHKRSGNISSDLIPKSRVQEGASMFRSDDKDAKMSRAEGDEKEARGHRKRSEADPRDQDRRGLEKRSERNEKESNYPEERDRQAIGKRSVLQESDRKRSEADPRDQDRRGLEKRSERNEKESNYPEERDRQAIGKRSVLQESDRKRSEADPRDQDRRGLKKRSERNEKESNYPEERDRQAIGKRSVLQESDRKRSEADPRDQDRRGLEKRPERNENESNYLEERDKQAIGKKSVLQESELNSRDSDRRGREEKKSGRHESEPNPKGDQDERGHDRRSRYDSSSSIRHQRKEDELEHERSRRVIIAIYAA</sequence>
<dbReference type="SMART" id="SM00360">
    <property type="entry name" value="RRM"/>
    <property type="match status" value="1"/>
</dbReference>
<dbReference type="GO" id="GO:0071011">
    <property type="term" value="C:precatalytic spliceosome"/>
    <property type="evidence" value="ECO:0007669"/>
    <property type="project" value="TreeGrafter"/>
</dbReference>
<feature type="domain" description="C3H1-type" evidence="9">
    <location>
        <begin position="130"/>
        <end position="157"/>
    </location>
</feature>
<dbReference type="PANTHER" id="PTHR45880">
    <property type="entry name" value="RNA-BINDING MOTIF PROTEIN, X-LINKED 2"/>
    <property type="match status" value="1"/>
</dbReference>
<dbReference type="InterPro" id="IPR000571">
    <property type="entry name" value="Znf_CCCH"/>
</dbReference>
<dbReference type="SMART" id="SM00356">
    <property type="entry name" value="ZnF_C3H1"/>
    <property type="match status" value="1"/>
</dbReference>
<dbReference type="Proteomes" id="UP000655225">
    <property type="component" value="Unassembled WGS sequence"/>
</dbReference>
<evidence type="ECO:0000256" key="6">
    <source>
        <dbReference type="PROSITE-ProRule" id="PRU00723"/>
    </source>
</evidence>
<feature type="domain" description="RRM" evidence="8">
    <location>
        <begin position="36"/>
        <end position="114"/>
    </location>
</feature>
<organism evidence="10 11">
    <name type="scientific">Tetracentron sinense</name>
    <name type="common">Spur-leaf</name>
    <dbReference type="NCBI Taxonomy" id="13715"/>
    <lineage>
        <taxon>Eukaryota</taxon>
        <taxon>Viridiplantae</taxon>
        <taxon>Streptophyta</taxon>
        <taxon>Embryophyta</taxon>
        <taxon>Tracheophyta</taxon>
        <taxon>Spermatophyta</taxon>
        <taxon>Magnoliopsida</taxon>
        <taxon>Trochodendrales</taxon>
        <taxon>Trochodendraceae</taxon>
        <taxon>Tetracentron</taxon>
    </lineage>
</organism>
<evidence type="ECO:0000256" key="7">
    <source>
        <dbReference type="SAM" id="MobiDB-lite"/>
    </source>
</evidence>
<evidence type="ECO:0000256" key="4">
    <source>
        <dbReference type="ARBA" id="ARBA00022884"/>
    </source>
</evidence>
<dbReference type="InterPro" id="IPR035979">
    <property type="entry name" value="RBD_domain_sf"/>
</dbReference>
<keyword evidence="2 6" id="KW-0863">Zinc-finger</keyword>
<dbReference type="OMA" id="RGEDQDI"/>
<dbReference type="Gene3D" id="4.10.1000.10">
    <property type="entry name" value="Zinc finger, CCCH-type"/>
    <property type="match status" value="1"/>
</dbReference>
<dbReference type="Gene3D" id="3.30.70.330">
    <property type="match status" value="1"/>
</dbReference>
<feature type="zinc finger region" description="C3H1-type" evidence="6">
    <location>
        <begin position="130"/>
        <end position="157"/>
    </location>
</feature>
<feature type="compositionally biased region" description="Basic and acidic residues" evidence="7">
    <location>
        <begin position="370"/>
        <end position="409"/>
    </location>
</feature>
<feature type="compositionally biased region" description="Basic and acidic residues" evidence="7">
    <location>
        <begin position="169"/>
        <end position="180"/>
    </location>
</feature>
<dbReference type="CDD" id="cd12411">
    <property type="entry name" value="RRM_ist3_like"/>
    <property type="match status" value="1"/>
</dbReference>
<evidence type="ECO:0000256" key="5">
    <source>
        <dbReference type="PROSITE-ProRule" id="PRU00176"/>
    </source>
</evidence>
<evidence type="ECO:0000256" key="2">
    <source>
        <dbReference type="ARBA" id="ARBA00022771"/>
    </source>
</evidence>
<evidence type="ECO:0000259" key="9">
    <source>
        <dbReference type="PROSITE" id="PS50103"/>
    </source>
</evidence>
<dbReference type="InterPro" id="IPR012677">
    <property type="entry name" value="Nucleotide-bd_a/b_plait_sf"/>
</dbReference>
<feature type="compositionally biased region" description="Basic and acidic residues" evidence="7">
    <location>
        <begin position="322"/>
        <end position="338"/>
    </location>
</feature>
<keyword evidence="3 6" id="KW-0862">Zinc</keyword>
<dbReference type="GO" id="GO:0005686">
    <property type="term" value="C:U2 snRNP"/>
    <property type="evidence" value="ECO:0007669"/>
    <property type="project" value="TreeGrafter"/>
</dbReference>
<dbReference type="EMBL" id="JABCRI010000011">
    <property type="protein sequence ID" value="KAF8397306.1"/>
    <property type="molecule type" value="Genomic_DNA"/>
</dbReference>
<dbReference type="SUPFAM" id="SSF90229">
    <property type="entry name" value="CCCH zinc finger"/>
    <property type="match status" value="1"/>
</dbReference>
<protein>
    <submittedName>
        <fullName evidence="10">Uncharacterized protein</fullName>
    </submittedName>
</protein>
<evidence type="ECO:0000313" key="11">
    <source>
        <dbReference type="Proteomes" id="UP000655225"/>
    </source>
</evidence>
<feature type="compositionally biased region" description="Basic and acidic residues" evidence="7">
    <location>
        <begin position="232"/>
        <end position="265"/>
    </location>
</feature>
<dbReference type="PANTHER" id="PTHR45880:SF1">
    <property type="entry name" value="RNA-BINDING MOTIF PROTEIN, X-LINKED 2"/>
    <property type="match status" value="1"/>
</dbReference>
<accession>A0A835DBR2</accession>
<dbReference type="GO" id="GO:0000398">
    <property type="term" value="P:mRNA splicing, via spliceosome"/>
    <property type="evidence" value="ECO:0007669"/>
    <property type="project" value="InterPro"/>
</dbReference>
<feature type="compositionally biased region" description="Basic and acidic residues" evidence="7">
    <location>
        <begin position="274"/>
        <end position="313"/>
    </location>
</feature>
<keyword evidence="11" id="KW-1185">Reference proteome</keyword>
<dbReference type="PROSITE" id="PS50102">
    <property type="entry name" value="RRM"/>
    <property type="match status" value="1"/>
</dbReference>
<comment type="caution">
    <text evidence="10">The sequence shown here is derived from an EMBL/GenBank/DDBJ whole genome shotgun (WGS) entry which is preliminary data.</text>
</comment>
<feature type="compositionally biased region" description="Basic and acidic residues" evidence="7">
    <location>
        <begin position="421"/>
        <end position="460"/>
    </location>
</feature>
<evidence type="ECO:0000313" key="10">
    <source>
        <dbReference type="EMBL" id="KAF8397306.1"/>
    </source>
</evidence>
<dbReference type="FunFam" id="3.30.70.330:FF:000462">
    <property type="entry name" value="Zinc finger CCCH domain-containing protein 25"/>
    <property type="match status" value="1"/>
</dbReference>
<proteinExistence type="predicted"/>
<dbReference type="GO" id="GO:0071013">
    <property type="term" value="C:catalytic step 2 spliceosome"/>
    <property type="evidence" value="ECO:0007669"/>
    <property type="project" value="TreeGrafter"/>
</dbReference>
<dbReference type="GO" id="GO:0008270">
    <property type="term" value="F:zinc ion binding"/>
    <property type="evidence" value="ECO:0007669"/>
    <property type="project" value="UniProtKB-KW"/>
</dbReference>
<feature type="compositionally biased region" description="Basic and acidic residues" evidence="7">
    <location>
        <begin position="470"/>
        <end position="481"/>
    </location>
</feature>
<dbReference type="InterPro" id="IPR051847">
    <property type="entry name" value="RNA_proc/Spliceosome_comp"/>
</dbReference>
<dbReference type="InterPro" id="IPR036855">
    <property type="entry name" value="Znf_CCCH_sf"/>
</dbReference>
<reference evidence="10 11" key="1">
    <citation type="submission" date="2020-04" db="EMBL/GenBank/DDBJ databases">
        <title>Plant Genome Project.</title>
        <authorList>
            <person name="Zhang R.-G."/>
        </authorList>
    </citation>
    <scope>NUCLEOTIDE SEQUENCE [LARGE SCALE GENOMIC DNA]</scope>
    <source>
        <strain evidence="10">YNK0</strain>
        <tissue evidence="10">Leaf</tissue>
    </source>
</reference>
<dbReference type="InterPro" id="IPR045844">
    <property type="entry name" value="RRM_Ist3-like"/>
</dbReference>
<keyword evidence="4 5" id="KW-0694">RNA-binding</keyword>
<dbReference type="OrthoDB" id="2573941at2759"/>
<feature type="compositionally biased region" description="Basic and acidic residues" evidence="7">
    <location>
        <begin position="345"/>
        <end position="361"/>
    </location>
</feature>
<name>A0A835DBR2_TETSI</name>
<dbReference type="Pfam" id="PF00076">
    <property type="entry name" value="RRM_1"/>
    <property type="match status" value="1"/>
</dbReference>